<dbReference type="InterPro" id="IPR007219">
    <property type="entry name" value="XnlR_reg_dom"/>
</dbReference>
<dbReference type="CDD" id="cd12148">
    <property type="entry name" value="fungal_TF_MHR"/>
    <property type="match status" value="1"/>
</dbReference>
<evidence type="ECO:0000256" key="1">
    <source>
        <dbReference type="ARBA" id="ARBA00022723"/>
    </source>
</evidence>
<dbReference type="AlphaFoldDB" id="A0A9W8YCZ0"/>
<dbReference type="SMART" id="SM00906">
    <property type="entry name" value="Fungal_trans"/>
    <property type="match status" value="1"/>
</dbReference>
<organism evidence="8 9">
    <name type="scientific">Neocucurbitaria cava</name>
    <dbReference type="NCBI Taxonomy" id="798079"/>
    <lineage>
        <taxon>Eukaryota</taxon>
        <taxon>Fungi</taxon>
        <taxon>Dikarya</taxon>
        <taxon>Ascomycota</taxon>
        <taxon>Pezizomycotina</taxon>
        <taxon>Dothideomycetes</taxon>
        <taxon>Pleosporomycetidae</taxon>
        <taxon>Pleosporales</taxon>
        <taxon>Pleosporineae</taxon>
        <taxon>Cucurbitariaceae</taxon>
        <taxon>Neocucurbitaria</taxon>
    </lineage>
</organism>
<dbReference type="InterPro" id="IPR051127">
    <property type="entry name" value="Fungal_SecMet_Regulators"/>
</dbReference>
<keyword evidence="6" id="KW-0812">Transmembrane</keyword>
<dbReference type="Gene3D" id="4.10.240.10">
    <property type="entry name" value="Zn(2)-C6 fungal-type DNA-binding domain"/>
    <property type="match status" value="1"/>
</dbReference>
<dbReference type="GO" id="GO:0008270">
    <property type="term" value="F:zinc ion binding"/>
    <property type="evidence" value="ECO:0007669"/>
    <property type="project" value="InterPro"/>
</dbReference>
<dbReference type="PANTHER" id="PTHR47424">
    <property type="entry name" value="REGULATORY PROTEIN GAL4"/>
    <property type="match status" value="1"/>
</dbReference>
<dbReference type="Pfam" id="PF04082">
    <property type="entry name" value="Fungal_trans"/>
    <property type="match status" value="1"/>
</dbReference>
<name>A0A9W8YCZ0_9PLEO</name>
<keyword evidence="1" id="KW-0479">Metal-binding</keyword>
<dbReference type="OrthoDB" id="47007at2759"/>
<evidence type="ECO:0000256" key="4">
    <source>
        <dbReference type="ARBA" id="ARBA00023242"/>
    </source>
</evidence>
<feature type="region of interest" description="Disordered" evidence="5">
    <location>
        <begin position="59"/>
        <end position="110"/>
    </location>
</feature>
<keyword evidence="3" id="KW-0804">Transcription</keyword>
<dbReference type="GO" id="GO:0000435">
    <property type="term" value="P:positive regulation of transcription from RNA polymerase II promoter by galactose"/>
    <property type="evidence" value="ECO:0007669"/>
    <property type="project" value="TreeGrafter"/>
</dbReference>
<dbReference type="GO" id="GO:0005634">
    <property type="term" value="C:nucleus"/>
    <property type="evidence" value="ECO:0007669"/>
    <property type="project" value="TreeGrafter"/>
</dbReference>
<keyword evidence="4" id="KW-0539">Nucleus</keyword>
<dbReference type="GO" id="GO:0000981">
    <property type="term" value="F:DNA-binding transcription factor activity, RNA polymerase II-specific"/>
    <property type="evidence" value="ECO:0007669"/>
    <property type="project" value="InterPro"/>
</dbReference>
<dbReference type="Pfam" id="PF00172">
    <property type="entry name" value="Zn_clus"/>
    <property type="match status" value="1"/>
</dbReference>
<dbReference type="PANTHER" id="PTHR47424:SF9">
    <property type="entry name" value="TAH-2"/>
    <property type="match status" value="1"/>
</dbReference>
<evidence type="ECO:0000259" key="7">
    <source>
        <dbReference type="PROSITE" id="PS50048"/>
    </source>
</evidence>
<keyword evidence="6" id="KW-0472">Membrane</keyword>
<feature type="transmembrane region" description="Helical" evidence="6">
    <location>
        <begin position="513"/>
        <end position="531"/>
    </location>
</feature>
<evidence type="ECO:0000313" key="9">
    <source>
        <dbReference type="Proteomes" id="UP001140560"/>
    </source>
</evidence>
<evidence type="ECO:0000313" key="8">
    <source>
        <dbReference type="EMBL" id="KAJ4374755.1"/>
    </source>
</evidence>
<evidence type="ECO:0000256" key="2">
    <source>
        <dbReference type="ARBA" id="ARBA00023015"/>
    </source>
</evidence>
<dbReference type="SMART" id="SM00066">
    <property type="entry name" value="GAL4"/>
    <property type="match status" value="1"/>
</dbReference>
<evidence type="ECO:0000256" key="6">
    <source>
        <dbReference type="SAM" id="Phobius"/>
    </source>
</evidence>
<dbReference type="SUPFAM" id="SSF57701">
    <property type="entry name" value="Zn2/Cys6 DNA-binding domain"/>
    <property type="match status" value="1"/>
</dbReference>
<dbReference type="EMBL" id="JAPEUY010000003">
    <property type="protein sequence ID" value="KAJ4374755.1"/>
    <property type="molecule type" value="Genomic_DNA"/>
</dbReference>
<dbReference type="InterPro" id="IPR036864">
    <property type="entry name" value="Zn2-C6_fun-type_DNA-bd_sf"/>
</dbReference>
<dbReference type="GO" id="GO:0006351">
    <property type="term" value="P:DNA-templated transcription"/>
    <property type="evidence" value="ECO:0007669"/>
    <property type="project" value="InterPro"/>
</dbReference>
<reference evidence="8" key="1">
    <citation type="submission" date="2022-10" db="EMBL/GenBank/DDBJ databases">
        <title>Tapping the CABI collections for fungal endophytes: first genome assemblies for Collariella, Neodidymelliopsis, Ascochyta clinopodiicola, Didymella pomorum, Didymosphaeria variabile, Neocosmospora piperis and Neocucurbitaria cava.</title>
        <authorList>
            <person name="Hill R."/>
        </authorList>
    </citation>
    <scope>NUCLEOTIDE SEQUENCE</scope>
    <source>
        <strain evidence="8">IMI 356814</strain>
    </source>
</reference>
<protein>
    <recommendedName>
        <fullName evidence="7">Zn(2)-C6 fungal-type domain-containing protein</fullName>
    </recommendedName>
</protein>
<dbReference type="GO" id="GO:0000978">
    <property type="term" value="F:RNA polymerase II cis-regulatory region sequence-specific DNA binding"/>
    <property type="evidence" value="ECO:0007669"/>
    <property type="project" value="TreeGrafter"/>
</dbReference>
<comment type="caution">
    <text evidence="8">The sequence shown here is derived from an EMBL/GenBank/DDBJ whole genome shotgun (WGS) entry which is preliminary data.</text>
</comment>
<dbReference type="Proteomes" id="UP001140560">
    <property type="component" value="Unassembled WGS sequence"/>
</dbReference>
<evidence type="ECO:0000256" key="5">
    <source>
        <dbReference type="SAM" id="MobiDB-lite"/>
    </source>
</evidence>
<dbReference type="PROSITE" id="PS50048">
    <property type="entry name" value="ZN2_CY6_FUNGAL_2"/>
    <property type="match status" value="1"/>
</dbReference>
<sequence>MVTNSDSPARSEKRRRLDRVTAACDLCKQRKVKCSGEQPCAYCTRKNLAATCKFTAPGARSQVQSAGHTPVNPGRGRNTETPRQPRSPDEGRDNGTSLSPTVSRDDRHEDTAVPLEGRILRDAQGKVIFIGDCAPLSFLQTVRYLIASEVDPEGLPIHAVRDSIIEVAPLESAGRQRNISVNTEEIQAFVEEYAAATSGLVDLFQHDELLGEMRTWASGLTSHSDDTAAAVFYLVLAVGAQESHEDKAAAWFGHAQELLLRHMCNSMNVSTVQGFTLVAIFMLRAFQPNGAYLYFSLAARTAYAIGLHRTEVNASFGDSIRIIRDRIWKSLRVVDMLISSVLGRPPSTSDVDCTVRYRVAETDDQVDVNVLDASVQIFMIIERVVVEVYSRKRISLRIADYVSRQLKTWASKWLRALTEIVAMSTHETPSRKMAIGACATLCSYYYGIMLLTRPFLIYEIYEYMGASLKGGGSQSDHQSKRKYADAALDAATTFVETLQAVIRARILPRRMPLIVPWLFTTSLVLAVGILGRSGLAFADNCKAAIRCLDYFGEVDPTARQYSLIVQSLLNITTSHVNKRELHLRLQRKQASSNLFGLLSSDLNAPPHEQPNDRHASASETTIPSALEAHTMPTAPPLDWNMYDADFFALPWSNENDQGLQDFLQPGTLTLDGASVADIPLFPIYDQHGNGSFL</sequence>
<dbReference type="CDD" id="cd00067">
    <property type="entry name" value="GAL4"/>
    <property type="match status" value="1"/>
</dbReference>
<keyword evidence="6" id="KW-1133">Transmembrane helix</keyword>
<keyword evidence="2" id="KW-0805">Transcription regulation</keyword>
<keyword evidence="9" id="KW-1185">Reference proteome</keyword>
<dbReference type="PROSITE" id="PS00463">
    <property type="entry name" value="ZN2_CY6_FUNGAL_1"/>
    <property type="match status" value="1"/>
</dbReference>
<dbReference type="InterPro" id="IPR001138">
    <property type="entry name" value="Zn2Cys6_DnaBD"/>
</dbReference>
<accession>A0A9W8YCZ0</accession>
<feature type="domain" description="Zn(2)-C6 fungal-type" evidence="7">
    <location>
        <begin position="23"/>
        <end position="54"/>
    </location>
</feature>
<gene>
    <name evidence="8" type="ORF">N0V83_001831</name>
</gene>
<proteinExistence type="predicted"/>
<evidence type="ECO:0000256" key="3">
    <source>
        <dbReference type="ARBA" id="ARBA00023163"/>
    </source>
</evidence>